<dbReference type="OMA" id="GCDEFIP"/>
<evidence type="ECO:0000313" key="4">
    <source>
        <dbReference type="EMBL" id="KAJ5072837.1"/>
    </source>
</evidence>
<sequence length="242" mass="26882">MSLTIKEKEIKVTSEPGIDLEVALKSDLILNWAKEIGKTELVVHGVHIQSVDMFGKRVGFMKFKADIKNKEGKFVPGIVFARGGAVSILVILKSGNERYSLFTVQPRVPIGSDGFMEIPAGMLDGSGKFSGVAAKEMEEETGIVIQEKNLIDLTEKAYGNKYKGMFPSVGGCDEFLRLFAYEVEMPKEKILELNNKCTGLIDEGETITLKIVPFDEMWKLTSDSKTLCSLFLYEKLKLEGKI</sequence>
<comment type="caution">
    <text evidence="4">The sequence shown here is derived from an EMBL/GenBank/DDBJ whole genome shotgun (WGS) entry which is preliminary data.</text>
</comment>
<dbReference type="CDD" id="cd03424">
    <property type="entry name" value="NUDIX_ADPRase_Nudt5_UGPPase_Nudt14"/>
    <property type="match status" value="1"/>
</dbReference>
<name>A0A9Q0RA77_ANAIG</name>
<dbReference type="InterPro" id="IPR000086">
    <property type="entry name" value="NUDIX_hydrolase_dom"/>
</dbReference>
<evidence type="ECO:0000259" key="3">
    <source>
        <dbReference type="PROSITE" id="PS51462"/>
    </source>
</evidence>
<protein>
    <submittedName>
        <fullName evidence="4">Nudix hydrolase 14</fullName>
    </submittedName>
</protein>
<dbReference type="GO" id="GO:0006753">
    <property type="term" value="P:nucleoside phosphate metabolic process"/>
    <property type="evidence" value="ECO:0007669"/>
    <property type="project" value="TreeGrafter"/>
</dbReference>
<dbReference type="GO" id="GO:0019693">
    <property type="term" value="P:ribose phosphate metabolic process"/>
    <property type="evidence" value="ECO:0007669"/>
    <property type="project" value="TreeGrafter"/>
</dbReference>
<dbReference type="GO" id="GO:0080041">
    <property type="term" value="F:ADP-ribose pyrophosphohydrolase activity"/>
    <property type="evidence" value="ECO:0007669"/>
    <property type="project" value="TreeGrafter"/>
</dbReference>
<dbReference type="PANTHER" id="PTHR11839:SF18">
    <property type="entry name" value="NUDIX HYDROLASE DOMAIN-CONTAINING PROTEIN"/>
    <property type="match status" value="1"/>
</dbReference>
<keyword evidence="5" id="KW-1185">Reference proteome</keyword>
<dbReference type="GO" id="GO:0080042">
    <property type="term" value="F:ADP-glucose pyrophosphohydrolase activity"/>
    <property type="evidence" value="ECO:0007669"/>
    <property type="project" value="TreeGrafter"/>
</dbReference>
<dbReference type="OrthoDB" id="10249920at2759"/>
<dbReference type="PROSITE" id="PS51462">
    <property type="entry name" value="NUDIX"/>
    <property type="match status" value="1"/>
</dbReference>
<dbReference type="Gene3D" id="3.90.79.10">
    <property type="entry name" value="Nucleoside Triphosphate Pyrophosphohydrolase"/>
    <property type="match status" value="1"/>
</dbReference>
<dbReference type="PANTHER" id="PTHR11839">
    <property type="entry name" value="UDP/ADP-SUGAR PYROPHOSPHATASE"/>
    <property type="match status" value="1"/>
</dbReference>
<dbReference type="Pfam" id="PF00293">
    <property type="entry name" value="NUDIX"/>
    <property type="match status" value="1"/>
</dbReference>
<evidence type="ECO:0000256" key="2">
    <source>
        <dbReference type="ARBA" id="ARBA00022801"/>
    </source>
</evidence>
<dbReference type="Proteomes" id="UP001149090">
    <property type="component" value="Unassembled WGS sequence"/>
</dbReference>
<proteinExistence type="predicted"/>
<gene>
    <name evidence="4" type="ORF">M0811_09283</name>
</gene>
<organism evidence="4 5">
    <name type="scientific">Anaeramoeba ignava</name>
    <name type="common">Anaerobic marine amoeba</name>
    <dbReference type="NCBI Taxonomy" id="1746090"/>
    <lineage>
        <taxon>Eukaryota</taxon>
        <taxon>Metamonada</taxon>
        <taxon>Anaeramoebidae</taxon>
        <taxon>Anaeramoeba</taxon>
    </lineage>
</organism>
<keyword evidence="2 4" id="KW-0378">Hydrolase</keyword>
<comment type="cofactor">
    <cofactor evidence="1">
        <name>Mg(2+)</name>
        <dbReference type="ChEBI" id="CHEBI:18420"/>
    </cofactor>
</comment>
<evidence type="ECO:0000313" key="5">
    <source>
        <dbReference type="Proteomes" id="UP001149090"/>
    </source>
</evidence>
<feature type="domain" description="Nudix hydrolase" evidence="3">
    <location>
        <begin position="81"/>
        <end position="234"/>
    </location>
</feature>
<evidence type="ECO:0000256" key="1">
    <source>
        <dbReference type="ARBA" id="ARBA00001946"/>
    </source>
</evidence>
<accession>A0A9Q0RA77</accession>
<dbReference type="SUPFAM" id="SSF55811">
    <property type="entry name" value="Nudix"/>
    <property type="match status" value="1"/>
</dbReference>
<dbReference type="EMBL" id="JAPDFW010000079">
    <property type="protein sequence ID" value="KAJ5072837.1"/>
    <property type="molecule type" value="Genomic_DNA"/>
</dbReference>
<dbReference type="AlphaFoldDB" id="A0A9Q0RA77"/>
<reference evidence="4" key="1">
    <citation type="submission" date="2022-10" db="EMBL/GenBank/DDBJ databases">
        <title>Novel sulphate-reducing endosymbionts in the free-living metamonad Anaeramoeba.</title>
        <authorList>
            <person name="Jerlstrom-Hultqvist J."/>
            <person name="Cepicka I."/>
            <person name="Gallot-Lavallee L."/>
            <person name="Salas-Leiva D."/>
            <person name="Curtis B.A."/>
            <person name="Zahonova K."/>
            <person name="Pipaliya S."/>
            <person name="Dacks J."/>
            <person name="Roger A.J."/>
        </authorList>
    </citation>
    <scope>NUCLEOTIDE SEQUENCE</scope>
    <source>
        <strain evidence="4">BMAN</strain>
    </source>
</reference>
<dbReference type="InterPro" id="IPR015797">
    <property type="entry name" value="NUDIX_hydrolase-like_dom_sf"/>
</dbReference>